<dbReference type="PANTHER" id="PTHR23521">
    <property type="entry name" value="TRANSPORTER MFS SUPERFAMILY"/>
    <property type="match status" value="1"/>
</dbReference>
<feature type="transmembrane region" description="Helical" evidence="4">
    <location>
        <begin position="322"/>
        <end position="344"/>
    </location>
</feature>
<feature type="transmembrane region" description="Helical" evidence="4">
    <location>
        <begin position="290"/>
        <end position="310"/>
    </location>
</feature>
<feature type="transmembrane region" description="Helical" evidence="4">
    <location>
        <begin position="236"/>
        <end position="257"/>
    </location>
</feature>
<dbReference type="SUPFAM" id="SSF103473">
    <property type="entry name" value="MFS general substrate transporter"/>
    <property type="match status" value="1"/>
</dbReference>
<feature type="transmembrane region" description="Helical" evidence="4">
    <location>
        <begin position="156"/>
        <end position="178"/>
    </location>
</feature>
<evidence type="ECO:0000313" key="7">
    <source>
        <dbReference type="Proteomes" id="UP001560685"/>
    </source>
</evidence>
<gene>
    <name evidence="6" type="ORF">ABFZ84_05805</name>
</gene>
<feature type="transmembrane region" description="Helical" evidence="4">
    <location>
        <begin position="131"/>
        <end position="150"/>
    </location>
</feature>
<evidence type="ECO:0000256" key="2">
    <source>
        <dbReference type="ARBA" id="ARBA00022989"/>
    </source>
</evidence>
<evidence type="ECO:0000313" key="6">
    <source>
        <dbReference type="EMBL" id="MEX6633060.1"/>
    </source>
</evidence>
<dbReference type="Proteomes" id="UP001560685">
    <property type="component" value="Unassembled WGS sequence"/>
</dbReference>
<accession>A0ABV3Z2Q8</accession>
<dbReference type="InterPro" id="IPR011701">
    <property type="entry name" value="MFS"/>
</dbReference>
<dbReference type="Pfam" id="PF07690">
    <property type="entry name" value="MFS_1"/>
    <property type="match status" value="1"/>
</dbReference>
<feature type="transmembrane region" description="Helical" evidence="4">
    <location>
        <begin position="199"/>
        <end position="224"/>
    </location>
</feature>
<keyword evidence="7" id="KW-1185">Reference proteome</keyword>
<dbReference type="InterPro" id="IPR020846">
    <property type="entry name" value="MFS_dom"/>
</dbReference>
<comment type="caution">
    <text evidence="6">The sequence shown here is derived from an EMBL/GenBank/DDBJ whole genome shotgun (WGS) entry which is preliminary data.</text>
</comment>
<feature type="transmembrane region" description="Helical" evidence="4">
    <location>
        <begin position="97"/>
        <end position="119"/>
    </location>
</feature>
<evidence type="ECO:0000256" key="3">
    <source>
        <dbReference type="ARBA" id="ARBA00023136"/>
    </source>
</evidence>
<dbReference type="EMBL" id="JBEHZE010000001">
    <property type="protein sequence ID" value="MEX6633060.1"/>
    <property type="molecule type" value="Genomic_DNA"/>
</dbReference>
<feature type="transmembrane region" description="Helical" evidence="4">
    <location>
        <begin position="39"/>
        <end position="61"/>
    </location>
</feature>
<protein>
    <submittedName>
        <fullName evidence="6">MFS transporter</fullName>
    </submittedName>
</protein>
<dbReference type="PANTHER" id="PTHR23521:SF3">
    <property type="entry name" value="MFS TRANSPORTER"/>
    <property type="match status" value="1"/>
</dbReference>
<sequence length="414" mass="43498">MGKVIRILSALLIASFFLIAGNGLQGTLLSVRGDLEGFSLLLIGMLMSAYYVGFIAGCHFAPRMVKRAGHIRTFTALASIASAAAIAYALAAEPIFWIGLRVITGCALAGLYMIIESWINETASNDNRGRILAVYRMVDLGALTIGQALLAAADPAAFTLFALVSILISLALVPVAMTTTSQPKPIANTELNLPKLFRISPLAASGCLSAGAANGAFWAVGAVYVQHIGYSVDTVAVFMATVVIAGAVSQWPIGLLSDQIDRRLVIITVSIACAASGILLAITGTSSMQALLIGGMCFGLSGMPIFGLSVAHANDRAEPHEYVTLAAGLLLLYGVGAVAGPLIATSVMSQFGAQTLFGHTSVIYIALALFGLFRLLVSDRPSRKQREDFVAVPRTSPMVFEIDPRGEDEEETSQ</sequence>
<dbReference type="RefSeq" id="WP_369312997.1">
    <property type="nucleotide sequence ID" value="NZ_JBEHZE010000001.1"/>
</dbReference>
<evidence type="ECO:0000259" key="5">
    <source>
        <dbReference type="PROSITE" id="PS50850"/>
    </source>
</evidence>
<dbReference type="PROSITE" id="PS50850">
    <property type="entry name" value="MFS"/>
    <property type="match status" value="1"/>
</dbReference>
<dbReference type="Gene3D" id="1.20.1250.20">
    <property type="entry name" value="MFS general substrate transporter like domains"/>
    <property type="match status" value="2"/>
</dbReference>
<evidence type="ECO:0000256" key="1">
    <source>
        <dbReference type="ARBA" id="ARBA00022692"/>
    </source>
</evidence>
<evidence type="ECO:0000256" key="4">
    <source>
        <dbReference type="SAM" id="Phobius"/>
    </source>
</evidence>
<feature type="transmembrane region" description="Helical" evidence="4">
    <location>
        <begin position="73"/>
        <end position="91"/>
    </location>
</feature>
<keyword evidence="3 4" id="KW-0472">Membrane</keyword>
<dbReference type="InterPro" id="IPR047200">
    <property type="entry name" value="MFS_YcaD-like"/>
</dbReference>
<feature type="domain" description="Major facilitator superfamily (MFS) profile" evidence="5">
    <location>
        <begin position="199"/>
        <end position="414"/>
    </location>
</feature>
<proteinExistence type="predicted"/>
<keyword evidence="2 4" id="KW-1133">Transmembrane helix</keyword>
<feature type="transmembrane region" description="Helical" evidence="4">
    <location>
        <begin position="264"/>
        <end position="284"/>
    </location>
</feature>
<reference evidence="6 7" key="1">
    <citation type="submission" date="2024-05" db="EMBL/GenBank/DDBJ databases">
        <title>Three bacterial strains, DH-69, EH-24, and ECK-19 isolated from coastal sediments.</title>
        <authorList>
            <person name="Ye Y.-Q."/>
            <person name="Du Z.-J."/>
        </authorList>
    </citation>
    <scope>NUCLEOTIDE SEQUENCE [LARGE SCALE GENOMIC DNA]</scope>
    <source>
        <strain evidence="6 7">ECK-19</strain>
    </source>
</reference>
<feature type="transmembrane region" description="Helical" evidence="4">
    <location>
        <begin position="356"/>
        <end position="377"/>
    </location>
</feature>
<organism evidence="6 7">
    <name type="scientific">Hyphococcus lacteus</name>
    <dbReference type="NCBI Taxonomy" id="3143536"/>
    <lineage>
        <taxon>Bacteria</taxon>
        <taxon>Pseudomonadati</taxon>
        <taxon>Pseudomonadota</taxon>
        <taxon>Alphaproteobacteria</taxon>
        <taxon>Parvularculales</taxon>
        <taxon>Parvularculaceae</taxon>
        <taxon>Hyphococcus</taxon>
    </lineage>
</organism>
<dbReference type="CDD" id="cd17477">
    <property type="entry name" value="MFS_YcaD_like"/>
    <property type="match status" value="1"/>
</dbReference>
<dbReference type="InterPro" id="IPR036259">
    <property type="entry name" value="MFS_trans_sf"/>
</dbReference>
<name>A0ABV3Z2Q8_9PROT</name>
<keyword evidence="1 4" id="KW-0812">Transmembrane</keyword>